<keyword evidence="2" id="KW-1185">Reference proteome</keyword>
<name>A0A5C6BMR1_9PLAN</name>
<comment type="caution">
    <text evidence="1">The sequence shown here is derived from an EMBL/GenBank/DDBJ whole genome shotgun (WGS) entry which is preliminary data.</text>
</comment>
<dbReference type="Proteomes" id="UP000320735">
    <property type="component" value="Unassembled WGS sequence"/>
</dbReference>
<evidence type="ECO:0000313" key="1">
    <source>
        <dbReference type="EMBL" id="TWU12389.1"/>
    </source>
</evidence>
<dbReference type="AlphaFoldDB" id="A0A5C6BMR1"/>
<protein>
    <submittedName>
        <fullName evidence="1">Uncharacterized protein</fullName>
    </submittedName>
</protein>
<accession>A0A5C6BMR1</accession>
<organism evidence="1 2">
    <name type="scientific">Symmachiella macrocystis</name>
    <dbReference type="NCBI Taxonomy" id="2527985"/>
    <lineage>
        <taxon>Bacteria</taxon>
        <taxon>Pseudomonadati</taxon>
        <taxon>Planctomycetota</taxon>
        <taxon>Planctomycetia</taxon>
        <taxon>Planctomycetales</taxon>
        <taxon>Planctomycetaceae</taxon>
        <taxon>Symmachiella</taxon>
    </lineage>
</organism>
<reference evidence="1 2" key="1">
    <citation type="submission" date="2019-02" db="EMBL/GenBank/DDBJ databases">
        <title>Deep-cultivation of Planctomycetes and their phenomic and genomic characterization uncovers novel biology.</title>
        <authorList>
            <person name="Wiegand S."/>
            <person name="Jogler M."/>
            <person name="Boedeker C."/>
            <person name="Pinto D."/>
            <person name="Vollmers J."/>
            <person name="Rivas-Marin E."/>
            <person name="Kohn T."/>
            <person name="Peeters S.H."/>
            <person name="Heuer A."/>
            <person name="Rast P."/>
            <person name="Oberbeckmann S."/>
            <person name="Bunk B."/>
            <person name="Jeske O."/>
            <person name="Meyerdierks A."/>
            <person name="Storesund J.E."/>
            <person name="Kallscheuer N."/>
            <person name="Luecker S."/>
            <person name="Lage O.M."/>
            <person name="Pohl T."/>
            <person name="Merkel B.J."/>
            <person name="Hornburger P."/>
            <person name="Mueller R.-W."/>
            <person name="Bruemmer F."/>
            <person name="Labrenz M."/>
            <person name="Spormann A.M."/>
            <person name="Op Den Camp H."/>
            <person name="Overmann J."/>
            <person name="Amann R."/>
            <person name="Jetten M.S.M."/>
            <person name="Mascher T."/>
            <person name="Medema M.H."/>
            <person name="Devos D.P."/>
            <person name="Kaster A.-K."/>
            <person name="Ovreas L."/>
            <person name="Rohde M."/>
            <person name="Galperin M.Y."/>
            <person name="Jogler C."/>
        </authorList>
    </citation>
    <scope>NUCLEOTIDE SEQUENCE [LARGE SCALE GENOMIC DNA]</scope>
    <source>
        <strain evidence="1 2">CA54</strain>
    </source>
</reference>
<dbReference type="EMBL" id="SJPP01000001">
    <property type="protein sequence ID" value="TWU12389.1"/>
    <property type="molecule type" value="Genomic_DNA"/>
</dbReference>
<sequence>MARREYGIPLEKLKITLASILRFARDFAAVNGNLVDSPVYLLTAPHITLACFQPISKPDYA</sequence>
<proteinExistence type="predicted"/>
<dbReference type="RefSeq" id="WP_146369867.1">
    <property type="nucleotide sequence ID" value="NZ_SJPP01000001.1"/>
</dbReference>
<evidence type="ECO:0000313" key="2">
    <source>
        <dbReference type="Proteomes" id="UP000320735"/>
    </source>
</evidence>
<gene>
    <name evidence="1" type="ORF">CA54_12130</name>
</gene>